<dbReference type="EC" id="1.5.1.3" evidence="3 7"/>
<proteinExistence type="inferred from homology"/>
<keyword evidence="5 7" id="KW-0521">NADP</keyword>
<dbReference type="EMBL" id="JBBMFS010000001">
    <property type="protein sequence ID" value="MEQ2553406.1"/>
    <property type="molecule type" value="Genomic_DNA"/>
</dbReference>
<evidence type="ECO:0000313" key="9">
    <source>
        <dbReference type="EMBL" id="MEQ2553406.1"/>
    </source>
</evidence>
<dbReference type="PROSITE" id="PS51330">
    <property type="entry name" value="DHFR_2"/>
    <property type="match status" value="1"/>
</dbReference>
<comment type="caution">
    <text evidence="9">The sequence shown here is derived from an EMBL/GenBank/DDBJ whole genome shotgun (WGS) entry which is preliminary data.</text>
</comment>
<reference evidence="9" key="1">
    <citation type="submission" date="2024-03" db="EMBL/GenBank/DDBJ databases">
        <title>Human intestinal bacterial collection.</title>
        <authorList>
            <person name="Pauvert C."/>
            <person name="Hitch T.C.A."/>
            <person name="Clavel T."/>
        </authorList>
    </citation>
    <scope>NUCLEOTIDE SEQUENCE [LARGE SCALE GENOMIC DNA]</scope>
    <source>
        <strain evidence="9">CLA-AA-H89B</strain>
    </source>
</reference>
<organism evidence="9 10">
    <name type="scientific">Lachnospira intestinalis</name>
    <dbReference type="NCBI Taxonomy" id="3133158"/>
    <lineage>
        <taxon>Bacteria</taxon>
        <taxon>Bacillati</taxon>
        <taxon>Bacillota</taxon>
        <taxon>Clostridia</taxon>
        <taxon>Lachnospirales</taxon>
        <taxon>Lachnospiraceae</taxon>
        <taxon>Lachnospira</taxon>
    </lineage>
</organism>
<name>A0ABV1H239_9FIRM</name>
<dbReference type="PRINTS" id="PR00070">
    <property type="entry name" value="DHFR"/>
</dbReference>
<dbReference type="Proteomes" id="UP001546774">
    <property type="component" value="Unassembled WGS sequence"/>
</dbReference>
<comment type="function">
    <text evidence="7">Key enzyme in folate metabolism. Catalyzes an essential reaction for de novo glycine and purine synthesis, and for DNA precursor synthesis.</text>
</comment>
<evidence type="ECO:0000256" key="5">
    <source>
        <dbReference type="ARBA" id="ARBA00022857"/>
    </source>
</evidence>
<gene>
    <name evidence="9" type="ORF">WMO37_00035</name>
</gene>
<dbReference type="GO" id="GO:0004146">
    <property type="term" value="F:dihydrofolate reductase activity"/>
    <property type="evidence" value="ECO:0007669"/>
    <property type="project" value="UniProtKB-EC"/>
</dbReference>
<evidence type="ECO:0000256" key="4">
    <source>
        <dbReference type="ARBA" id="ARBA00022563"/>
    </source>
</evidence>
<evidence type="ECO:0000256" key="3">
    <source>
        <dbReference type="ARBA" id="ARBA00012856"/>
    </source>
</evidence>
<comment type="catalytic activity">
    <reaction evidence="7">
        <text>(6S)-5,6,7,8-tetrahydrofolate + NADP(+) = 7,8-dihydrofolate + NADPH + H(+)</text>
        <dbReference type="Rhea" id="RHEA:15009"/>
        <dbReference type="ChEBI" id="CHEBI:15378"/>
        <dbReference type="ChEBI" id="CHEBI:57451"/>
        <dbReference type="ChEBI" id="CHEBI:57453"/>
        <dbReference type="ChEBI" id="CHEBI:57783"/>
        <dbReference type="ChEBI" id="CHEBI:58349"/>
        <dbReference type="EC" id="1.5.1.3"/>
    </reaction>
</comment>
<dbReference type="InterPro" id="IPR001796">
    <property type="entry name" value="DHFR_dom"/>
</dbReference>
<dbReference type="Gene3D" id="3.40.430.10">
    <property type="entry name" value="Dihydrofolate Reductase, subunit A"/>
    <property type="match status" value="1"/>
</dbReference>
<evidence type="ECO:0000313" key="10">
    <source>
        <dbReference type="Proteomes" id="UP001546774"/>
    </source>
</evidence>
<keyword evidence="4 7" id="KW-0554">One-carbon metabolism</keyword>
<evidence type="ECO:0000256" key="7">
    <source>
        <dbReference type="PIRNR" id="PIRNR000194"/>
    </source>
</evidence>
<accession>A0ABV1H239</accession>
<dbReference type="Pfam" id="PF00186">
    <property type="entry name" value="DHFR_1"/>
    <property type="match status" value="1"/>
</dbReference>
<sequence>MNLIAAVDRNWAIGKAGRELVNIPEDKKFFREETTGKVIVMGRKTFESLPGAMALAGRTNIVLSENPGFAPKNTIVCRSFEETKEELAKYPTEDIYIIGGGSIYKQFLSLCDTAHITKVDYKYDADTYFPNLDKLSEWEIKETSEEKTYFDMIYEFVRYSRKK</sequence>
<dbReference type="InterPro" id="IPR012259">
    <property type="entry name" value="DHFR"/>
</dbReference>
<evidence type="ECO:0000259" key="8">
    <source>
        <dbReference type="PROSITE" id="PS51330"/>
    </source>
</evidence>
<comment type="similarity">
    <text evidence="2 7">Belongs to the dihydrofolate reductase family.</text>
</comment>
<feature type="domain" description="DHFR" evidence="8">
    <location>
        <begin position="1"/>
        <end position="163"/>
    </location>
</feature>
<dbReference type="InterPro" id="IPR024072">
    <property type="entry name" value="DHFR-like_dom_sf"/>
</dbReference>
<keyword evidence="10" id="KW-1185">Reference proteome</keyword>
<protein>
    <recommendedName>
        <fullName evidence="3 7">Dihydrofolate reductase</fullName>
        <ecNumber evidence="3 7">1.5.1.3</ecNumber>
    </recommendedName>
</protein>
<dbReference type="PANTHER" id="PTHR48069:SF3">
    <property type="entry name" value="DIHYDROFOLATE REDUCTASE"/>
    <property type="match status" value="1"/>
</dbReference>
<evidence type="ECO:0000256" key="1">
    <source>
        <dbReference type="ARBA" id="ARBA00004903"/>
    </source>
</evidence>
<dbReference type="PIRSF" id="PIRSF000194">
    <property type="entry name" value="DHFR"/>
    <property type="match status" value="1"/>
</dbReference>
<dbReference type="CDD" id="cd00209">
    <property type="entry name" value="DHFR"/>
    <property type="match status" value="1"/>
</dbReference>
<evidence type="ECO:0000256" key="6">
    <source>
        <dbReference type="ARBA" id="ARBA00023002"/>
    </source>
</evidence>
<dbReference type="PANTHER" id="PTHR48069">
    <property type="entry name" value="DIHYDROFOLATE REDUCTASE"/>
    <property type="match status" value="1"/>
</dbReference>
<dbReference type="SUPFAM" id="SSF53597">
    <property type="entry name" value="Dihydrofolate reductase-like"/>
    <property type="match status" value="1"/>
</dbReference>
<comment type="pathway">
    <text evidence="1 7">Cofactor biosynthesis; tetrahydrofolate biosynthesis; 5,6,7,8-tetrahydrofolate from 7,8-dihydrofolate: step 1/1.</text>
</comment>
<keyword evidence="6 7" id="KW-0560">Oxidoreductase</keyword>
<evidence type="ECO:0000256" key="2">
    <source>
        <dbReference type="ARBA" id="ARBA00009539"/>
    </source>
</evidence>